<dbReference type="EMBL" id="CAJHIM010000008">
    <property type="protein sequence ID" value="CAD6491524.1"/>
    <property type="molecule type" value="Genomic_DNA"/>
</dbReference>
<evidence type="ECO:0000313" key="2">
    <source>
        <dbReference type="Proteomes" id="UP000637195"/>
    </source>
</evidence>
<comment type="caution">
    <text evidence="1">The sequence shown here is derived from an EMBL/GenBank/DDBJ whole genome shotgun (WGS) entry which is preliminary data.</text>
</comment>
<dbReference type="Proteomes" id="UP000637195">
    <property type="component" value="Unassembled WGS sequence"/>
</dbReference>
<proteinExistence type="predicted"/>
<name>A0A811T317_9EURY</name>
<organism evidence="1 2">
    <name type="scientific">Candidatus Argoarchaeum ethanivorans</name>
    <dbReference type="NCBI Taxonomy" id="2608793"/>
    <lineage>
        <taxon>Archaea</taxon>
        <taxon>Methanobacteriati</taxon>
        <taxon>Methanobacteriota</taxon>
        <taxon>Stenosarchaea group</taxon>
        <taxon>Methanomicrobia</taxon>
        <taxon>Methanosarcinales</taxon>
        <taxon>Methanosarcinales incertae sedis</taxon>
        <taxon>GOM Arc I cluster</taxon>
        <taxon>Candidatus Argoarchaeum</taxon>
    </lineage>
</organism>
<accession>A0A811T317</accession>
<dbReference type="AlphaFoldDB" id="A0A811T317"/>
<protein>
    <submittedName>
        <fullName evidence="1">Uncharacterized protein</fullName>
    </submittedName>
</protein>
<gene>
    <name evidence="1" type="ORF">ANIMEMIM_00154</name>
</gene>
<evidence type="ECO:0000313" key="1">
    <source>
        <dbReference type="EMBL" id="CAD6491524.1"/>
    </source>
</evidence>
<sequence>MTDATSTYDCTATAISTQPDPALEGAGTVDYSMTVTDNNGGDTVPAGTWTAVVNFSTGNQTDPLTAGTPSGLTRPITGNGSVPANTPAGNYIVTFKLNGTEVCNDTVTVNEVLSVTAQNMTYSDVNPGANTSSSHALNNTGNVPIYFKYGTTTGYNNDIGDEGIKWGNMTGPETITKDNIVTSWLNTTQIAINANANAGFTLNVPQGTATGAYAGSTTFTPNKVV</sequence>
<reference evidence="1" key="1">
    <citation type="submission" date="2020-10" db="EMBL/GenBank/DDBJ databases">
        <authorList>
            <person name="Hahn C.J."/>
            <person name="Laso-Perez R."/>
            <person name="Vulcano F."/>
            <person name="Vaziourakis K.-M."/>
            <person name="Stokke R."/>
            <person name="Steen I.H."/>
            <person name="Teske A."/>
            <person name="Boetius A."/>
            <person name="Liebeke M."/>
            <person name="Amann R."/>
            <person name="Knittel K."/>
        </authorList>
    </citation>
    <scope>NUCLEOTIDE SEQUENCE</scope>
    <source>
        <strain evidence="1">Gfbio:e3339647-f889-4370-9287-4fb5cb688e4c:AG393N10_GoMArc1</strain>
    </source>
</reference>